<evidence type="ECO:0000313" key="3">
    <source>
        <dbReference type="Proteomes" id="UP001201985"/>
    </source>
</evidence>
<dbReference type="Pfam" id="PF10030">
    <property type="entry name" value="DUF2272"/>
    <property type="match status" value="1"/>
</dbReference>
<reference evidence="2 3" key="1">
    <citation type="submission" date="2022-03" db="EMBL/GenBank/DDBJ databases">
        <title>Complete genome analysis of Roseomonas KG 17.1 : a prolific producer of plant growth promoters.</title>
        <authorList>
            <person name="Saadouli I."/>
            <person name="Najjari A."/>
            <person name="Mosbah A."/>
            <person name="Ouzari H.I."/>
        </authorList>
    </citation>
    <scope>NUCLEOTIDE SEQUENCE [LARGE SCALE GENOMIC DNA]</scope>
    <source>
        <strain evidence="2 3">KG17-1</strain>
    </source>
</reference>
<dbReference type="Proteomes" id="UP001201985">
    <property type="component" value="Unassembled WGS sequence"/>
</dbReference>
<comment type="caution">
    <text evidence="2">The sequence shown here is derived from an EMBL/GenBank/DDBJ whole genome shotgun (WGS) entry which is preliminary data.</text>
</comment>
<evidence type="ECO:0000313" key="2">
    <source>
        <dbReference type="EMBL" id="MCI0752920.1"/>
    </source>
</evidence>
<dbReference type="EMBL" id="JALBUU010000004">
    <property type="protein sequence ID" value="MCI0752920.1"/>
    <property type="molecule type" value="Genomic_DNA"/>
</dbReference>
<protein>
    <submittedName>
        <fullName evidence="2">DUF2272 domain-containing protein</fullName>
    </submittedName>
</protein>
<keyword evidence="3" id="KW-1185">Reference proteome</keyword>
<evidence type="ECO:0000259" key="1">
    <source>
        <dbReference type="Pfam" id="PF10030"/>
    </source>
</evidence>
<gene>
    <name evidence="2" type="ORF">MON41_03975</name>
</gene>
<sequence>MAWLVLLMVGACATPSPPEPAQISAMSPWRGRPVAAALAEWRDWGAIVLDGWPESLPAEPDPQLYSKVLQYWDAVPEGPAVIRRHQQTHDALMQGLLEVAAAGEVPLSPPLPALSLWAYPAWSAAFISHVMAQAGVPGFVFPPAAAHAAYVDLLLIRAAEDPPRAAFRPQDPASFAPQPGDLLCADRSILPLLHWQERLAETGQFRPMHCDLVVGNGGGLVQAVGGNVIDVVALRRFPADADGRVLPAPLGKSPFLVVFENRLDLAP</sequence>
<organism evidence="2 3">
    <name type="scientific">Teichococcus vastitatis</name>
    <dbReference type="NCBI Taxonomy" id="2307076"/>
    <lineage>
        <taxon>Bacteria</taxon>
        <taxon>Pseudomonadati</taxon>
        <taxon>Pseudomonadota</taxon>
        <taxon>Alphaproteobacteria</taxon>
        <taxon>Acetobacterales</taxon>
        <taxon>Roseomonadaceae</taxon>
        <taxon>Roseomonas</taxon>
    </lineage>
</organism>
<feature type="domain" description="DUF2272" evidence="1">
    <location>
        <begin position="119"/>
        <end position="246"/>
    </location>
</feature>
<accession>A0ABS9W1W0</accession>
<dbReference type="InterPro" id="IPR019262">
    <property type="entry name" value="DUF2272"/>
</dbReference>
<name>A0ABS9W1W0_9PROT</name>
<dbReference type="RefSeq" id="WP_238384217.1">
    <property type="nucleotide sequence ID" value="NZ_JALBUU010000004.1"/>
</dbReference>
<proteinExistence type="predicted"/>